<sequence length="193" mass="22540">MQRLDEAKRDAILQAAKQRLSQYGVKKTTMQEIAKDAGIAVGTLYLYFKNKNQILIAAAEAYVQQHMLDSNQILQSPLPTPEKLKRYLVNRFRAVQDHRLSGTHAAELARAVMRLKTEMQEEESQVVRDNVAFLLKEGIQANVFKVENFEQDLKVFLYSIGYFFPKPTTEDHYELDEKNLEMVIEWFIRQWQV</sequence>
<accession>B0C7C7</accession>
<dbReference type="PROSITE" id="PS50977">
    <property type="entry name" value="HTH_TETR_2"/>
    <property type="match status" value="1"/>
</dbReference>
<proteinExistence type="predicted"/>
<dbReference type="Proteomes" id="UP000000268">
    <property type="component" value="Chromosome"/>
</dbReference>
<dbReference type="GO" id="GO:0003677">
    <property type="term" value="F:DNA binding"/>
    <property type="evidence" value="ECO:0007669"/>
    <property type="project" value="UniProtKB-UniRule"/>
</dbReference>
<dbReference type="PANTHER" id="PTHR43479">
    <property type="entry name" value="ACREF/ENVCD OPERON REPRESSOR-RELATED"/>
    <property type="match status" value="1"/>
</dbReference>
<dbReference type="Gene3D" id="1.10.357.10">
    <property type="entry name" value="Tetracycline Repressor, domain 2"/>
    <property type="match status" value="1"/>
</dbReference>
<dbReference type="OrthoDB" id="9812484at2"/>
<dbReference type="SUPFAM" id="SSF46689">
    <property type="entry name" value="Homeodomain-like"/>
    <property type="match status" value="1"/>
</dbReference>
<dbReference type="InterPro" id="IPR009057">
    <property type="entry name" value="Homeodomain-like_sf"/>
</dbReference>
<organism evidence="4 5">
    <name type="scientific">Acaryochloris marina (strain MBIC 11017)</name>
    <dbReference type="NCBI Taxonomy" id="329726"/>
    <lineage>
        <taxon>Bacteria</taxon>
        <taxon>Bacillati</taxon>
        <taxon>Cyanobacteriota</taxon>
        <taxon>Cyanophyceae</taxon>
        <taxon>Acaryochloridales</taxon>
        <taxon>Acaryochloridaceae</taxon>
        <taxon>Acaryochloris</taxon>
    </lineage>
</organism>
<gene>
    <name evidence="4" type="ordered locus">AM1_6281</name>
</gene>
<dbReference type="HOGENOM" id="CLU_069356_12_10_3"/>
<dbReference type="EMBL" id="CP000828">
    <property type="protein sequence ID" value="ABW31211.1"/>
    <property type="molecule type" value="Genomic_DNA"/>
</dbReference>
<dbReference type="PRINTS" id="PR00455">
    <property type="entry name" value="HTHTETR"/>
</dbReference>
<evidence type="ECO:0000256" key="2">
    <source>
        <dbReference type="PROSITE-ProRule" id="PRU00335"/>
    </source>
</evidence>
<feature type="DNA-binding region" description="H-T-H motif" evidence="2">
    <location>
        <begin position="29"/>
        <end position="48"/>
    </location>
</feature>
<evidence type="ECO:0000256" key="1">
    <source>
        <dbReference type="ARBA" id="ARBA00023125"/>
    </source>
</evidence>
<evidence type="ECO:0000313" key="5">
    <source>
        <dbReference type="Proteomes" id="UP000000268"/>
    </source>
</evidence>
<dbReference type="AlphaFoldDB" id="B0C7C7"/>
<dbReference type="InterPro" id="IPR023772">
    <property type="entry name" value="DNA-bd_HTH_TetR-type_CS"/>
</dbReference>
<dbReference type="PROSITE" id="PS01081">
    <property type="entry name" value="HTH_TETR_1"/>
    <property type="match status" value="1"/>
</dbReference>
<dbReference type="InterPro" id="IPR050624">
    <property type="entry name" value="HTH-type_Tx_Regulator"/>
</dbReference>
<dbReference type="RefSeq" id="WP_012166390.1">
    <property type="nucleotide sequence ID" value="NC_009925.1"/>
</dbReference>
<dbReference type="KEGG" id="amr:AM1_6281"/>
<keyword evidence="1 2" id="KW-0238">DNA-binding</keyword>
<dbReference type="InterPro" id="IPR001647">
    <property type="entry name" value="HTH_TetR"/>
</dbReference>
<evidence type="ECO:0000313" key="4">
    <source>
        <dbReference type="EMBL" id="ABW31211.1"/>
    </source>
</evidence>
<dbReference type="Pfam" id="PF00440">
    <property type="entry name" value="TetR_N"/>
    <property type="match status" value="1"/>
</dbReference>
<name>B0C7C7_ACAM1</name>
<dbReference type="eggNOG" id="COG1309">
    <property type="taxonomic scope" value="Bacteria"/>
</dbReference>
<evidence type="ECO:0000259" key="3">
    <source>
        <dbReference type="PROSITE" id="PS50977"/>
    </source>
</evidence>
<dbReference type="PANTHER" id="PTHR43479:SF11">
    <property type="entry name" value="ACREF_ENVCD OPERON REPRESSOR-RELATED"/>
    <property type="match status" value="1"/>
</dbReference>
<dbReference type="STRING" id="329726.AM1_6281"/>
<protein>
    <submittedName>
        <fullName evidence="4">Transcriptional regulator, TetR family protein</fullName>
    </submittedName>
</protein>
<feature type="domain" description="HTH tetR-type" evidence="3">
    <location>
        <begin position="6"/>
        <end position="66"/>
    </location>
</feature>
<reference evidence="4 5" key="1">
    <citation type="journal article" date="2008" name="Proc. Natl. Acad. Sci. U.S.A.">
        <title>Niche adaptation and genome expansion in the chlorophyll d-producing cyanobacterium Acaryochloris marina.</title>
        <authorList>
            <person name="Swingley W.D."/>
            <person name="Chen M."/>
            <person name="Cheung P.C."/>
            <person name="Conrad A.L."/>
            <person name="Dejesa L.C."/>
            <person name="Hao J."/>
            <person name="Honchak B.M."/>
            <person name="Karbach L.E."/>
            <person name="Kurdoglu A."/>
            <person name="Lahiri S."/>
            <person name="Mastrian S.D."/>
            <person name="Miyashita H."/>
            <person name="Page L."/>
            <person name="Ramakrishna P."/>
            <person name="Satoh S."/>
            <person name="Sattley W.M."/>
            <person name="Shimada Y."/>
            <person name="Taylor H.L."/>
            <person name="Tomo T."/>
            <person name="Tsuchiya T."/>
            <person name="Wang Z.T."/>
            <person name="Raymond J."/>
            <person name="Mimuro M."/>
            <person name="Blankenship R.E."/>
            <person name="Touchman J.W."/>
        </authorList>
    </citation>
    <scope>NUCLEOTIDE SEQUENCE [LARGE SCALE GENOMIC DNA]</scope>
    <source>
        <strain evidence="5">MBIC 11017</strain>
    </source>
</reference>
<keyword evidence="5" id="KW-1185">Reference proteome</keyword>